<dbReference type="RefSeq" id="WP_008842616.1">
    <property type="nucleotide sequence ID" value="NZ_BAEN01000004.1"/>
</dbReference>
<dbReference type="Proteomes" id="UP000006334">
    <property type="component" value="Unassembled WGS sequence"/>
</dbReference>
<sequence>MWKATKTLTLLICLILTACSSPYTISTKKPLIDKDDELMLLAGYKKAYFKLDTKDSLSGFMGENQRYIDQKTVLDIVANDGILSLEMPVTISKEFDCYRLDIQTSKKNSSSESDTQTYYLKISKGNVEDLYIMNLLESCYVDESDDEYKYNYSPFTLKNDTVTFFIFEDDEMASLTKAWYQGLNFVQRFWFDVSENPTDDSKVRAKKPIIFENSRGLNAMMEYVYYHQFEGDKFVVQLGEASEQDKELFSRYDRALKRKENKG</sequence>
<dbReference type="AlphaFoldDB" id="K6XMC5"/>
<comment type="caution">
    <text evidence="2">The sequence shown here is derived from an EMBL/GenBank/DDBJ whole genome shotgun (WGS) entry which is preliminary data.</text>
</comment>
<dbReference type="PROSITE" id="PS51257">
    <property type="entry name" value="PROKAR_LIPOPROTEIN"/>
    <property type="match status" value="1"/>
</dbReference>
<evidence type="ECO:0008006" key="4">
    <source>
        <dbReference type="Google" id="ProtNLM"/>
    </source>
</evidence>
<evidence type="ECO:0000256" key="1">
    <source>
        <dbReference type="SAM" id="SignalP"/>
    </source>
</evidence>
<name>K6XMC5_9ALTE</name>
<keyword evidence="3" id="KW-1185">Reference proteome</keyword>
<organism evidence="2 3">
    <name type="scientific">Aliiglaciecola lipolytica E3</name>
    <dbReference type="NCBI Taxonomy" id="1127673"/>
    <lineage>
        <taxon>Bacteria</taxon>
        <taxon>Pseudomonadati</taxon>
        <taxon>Pseudomonadota</taxon>
        <taxon>Gammaproteobacteria</taxon>
        <taxon>Alteromonadales</taxon>
        <taxon>Alteromonadaceae</taxon>
        <taxon>Aliiglaciecola</taxon>
    </lineage>
</organism>
<keyword evidence="1" id="KW-0732">Signal</keyword>
<reference evidence="2 3" key="1">
    <citation type="journal article" date="2017" name="Antonie Van Leeuwenhoek">
        <title>Rhizobium rhizosphaerae sp. nov., a novel species isolated from rice rhizosphere.</title>
        <authorList>
            <person name="Zhao J.J."/>
            <person name="Zhang J."/>
            <person name="Zhang R.J."/>
            <person name="Zhang C.W."/>
            <person name="Yin H.Q."/>
            <person name="Zhang X.X."/>
        </authorList>
    </citation>
    <scope>NUCLEOTIDE SEQUENCE [LARGE SCALE GENOMIC DNA]</scope>
    <source>
        <strain evidence="2 3">E3</strain>
    </source>
</reference>
<dbReference type="STRING" id="1127673.GLIP_0141"/>
<feature type="signal peptide" evidence="1">
    <location>
        <begin position="1"/>
        <end position="25"/>
    </location>
</feature>
<evidence type="ECO:0000313" key="3">
    <source>
        <dbReference type="Proteomes" id="UP000006334"/>
    </source>
</evidence>
<protein>
    <recommendedName>
        <fullName evidence="4">Lipoprotein</fullName>
    </recommendedName>
</protein>
<proteinExistence type="predicted"/>
<feature type="chain" id="PRO_5003899378" description="Lipoprotein" evidence="1">
    <location>
        <begin position="26"/>
        <end position="263"/>
    </location>
</feature>
<accession>K6XMC5</accession>
<evidence type="ECO:0000313" key="2">
    <source>
        <dbReference type="EMBL" id="GAC12796.1"/>
    </source>
</evidence>
<dbReference type="EMBL" id="BAEN01000004">
    <property type="protein sequence ID" value="GAC12796.1"/>
    <property type="molecule type" value="Genomic_DNA"/>
</dbReference>
<gene>
    <name evidence="2" type="ORF">GLIP_0141</name>
</gene>